<evidence type="ECO:0000256" key="1">
    <source>
        <dbReference type="SAM" id="MobiDB-lite"/>
    </source>
</evidence>
<comment type="caution">
    <text evidence="2">The sequence shown here is derived from an EMBL/GenBank/DDBJ whole genome shotgun (WGS) entry which is preliminary data.</text>
</comment>
<dbReference type="Proteomes" id="UP001180020">
    <property type="component" value="Unassembled WGS sequence"/>
</dbReference>
<dbReference type="EMBL" id="JAUJYO010000007">
    <property type="protein sequence ID" value="KAK1312238.1"/>
    <property type="molecule type" value="Genomic_DNA"/>
</dbReference>
<sequence length="474" mass="50736">MVGRFLQRNWKGCEGMASWAISPSLAFLRLSSTEIKAQLERESRIPFPFGVVQFLPCDCGVGGLEGGGMKVEVLLRGIPLFWRTEGVIRKVVGTFGHLVEASEFATGNNEILVVKAAIWLNGGEVVPEAVEVCLDGWKVGVKVELVGRGVVSSYAEVLKGRQVAGQGWWRGEGSRGSQGPLVVPETEKQQGTLESKAVPNPVAQSHSSGQMSAAESGEGESRASGESRRTTSSTGKGSNQESGAGGGVHTLTVKGRGQMSQSQAVVEKESDKAQEDRLEGRLGGVKDQVCRGEDDRAGVHQSRRRGRNDGREMDGTPISDIEYILWEGLLKLGPLGLVGGPDSPFHDVERAHSDGYEKLPGVVRAHLQGEVQAHSAGQMVKAGGAPAHSQISNLAHLADMVRKADRGYVGWAPTGTSNKVQHKVWSSEPDRRSGGSWYNYMDSGGQIGWTWSPHQHQGLQGGPCQSDSSIRSTD</sequence>
<feature type="region of interest" description="Disordered" evidence="1">
    <location>
        <begin position="449"/>
        <end position="474"/>
    </location>
</feature>
<feature type="compositionally biased region" description="Basic and acidic residues" evidence="1">
    <location>
        <begin position="288"/>
        <end position="298"/>
    </location>
</feature>
<reference evidence="2" key="1">
    <citation type="journal article" date="2023" name="Nat. Commun.">
        <title>Diploid and tetraploid genomes of Acorus and the evolution of monocots.</title>
        <authorList>
            <person name="Ma L."/>
            <person name="Liu K.W."/>
            <person name="Li Z."/>
            <person name="Hsiao Y.Y."/>
            <person name="Qi Y."/>
            <person name="Fu T."/>
            <person name="Tang G.D."/>
            <person name="Zhang D."/>
            <person name="Sun W.H."/>
            <person name="Liu D.K."/>
            <person name="Li Y."/>
            <person name="Chen G.Z."/>
            <person name="Liu X.D."/>
            <person name="Liao X.Y."/>
            <person name="Jiang Y.T."/>
            <person name="Yu X."/>
            <person name="Hao Y."/>
            <person name="Huang J."/>
            <person name="Zhao X.W."/>
            <person name="Ke S."/>
            <person name="Chen Y.Y."/>
            <person name="Wu W.L."/>
            <person name="Hsu J.L."/>
            <person name="Lin Y.F."/>
            <person name="Huang M.D."/>
            <person name="Li C.Y."/>
            <person name="Huang L."/>
            <person name="Wang Z.W."/>
            <person name="Zhao X."/>
            <person name="Zhong W.Y."/>
            <person name="Peng D.H."/>
            <person name="Ahmad S."/>
            <person name="Lan S."/>
            <person name="Zhang J.S."/>
            <person name="Tsai W.C."/>
            <person name="Van de Peer Y."/>
            <person name="Liu Z.J."/>
        </authorList>
    </citation>
    <scope>NUCLEOTIDE SEQUENCE</scope>
    <source>
        <strain evidence="2">CP</strain>
    </source>
</reference>
<proteinExistence type="predicted"/>
<reference evidence="2" key="2">
    <citation type="submission" date="2023-06" db="EMBL/GenBank/DDBJ databases">
        <authorList>
            <person name="Ma L."/>
            <person name="Liu K.-W."/>
            <person name="Li Z."/>
            <person name="Hsiao Y.-Y."/>
            <person name="Qi Y."/>
            <person name="Fu T."/>
            <person name="Tang G."/>
            <person name="Zhang D."/>
            <person name="Sun W.-H."/>
            <person name="Liu D.-K."/>
            <person name="Li Y."/>
            <person name="Chen G.-Z."/>
            <person name="Liu X.-D."/>
            <person name="Liao X.-Y."/>
            <person name="Jiang Y.-T."/>
            <person name="Yu X."/>
            <person name="Hao Y."/>
            <person name="Huang J."/>
            <person name="Zhao X.-W."/>
            <person name="Ke S."/>
            <person name="Chen Y.-Y."/>
            <person name="Wu W.-L."/>
            <person name="Hsu J.-L."/>
            <person name="Lin Y.-F."/>
            <person name="Huang M.-D."/>
            <person name="Li C.-Y."/>
            <person name="Huang L."/>
            <person name="Wang Z.-W."/>
            <person name="Zhao X."/>
            <person name="Zhong W.-Y."/>
            <person name="Peng D.-H."/>
            <person name="Ahmad S."/>
            <person name="Lan S."/>
            <person name="Zhang J.-S."/>
            <person name="Tsai W.-C."/>
            <person name="Van De Peer Y."/>
            <person name="Liu Z.-J."/>
        </authorList>
    </citation>
    <scope>NUCLEOTIDE SEQUENCE</scope>
    <source>
        <strain evidence="2">CP</strain>
        <tissue evidence="2">Leaves</tissue>
    </source>
</reference>
<evidence type="ECO:0000313" key="3">
    <source>
        <dbReference type="Proteomes" id="UP001180020"/>
    </source>
</evidence>
<protein>
    <recommendedName>
        <fullName evidence="4">DUF4283 domain-containing protein</fullName>
    </recommendedName>
</protein>
<feature type="region of interest" description="Disordered" evidence="1">
    <location>
        <begin position="168"/>
        <end position="316"/>
    </location>
</feature>
<feature type="compositionally biased region" description="Basic and acidic residues" evidence="1">
    <location>
        <begin position="266"/>
        <end position="280"/>
    </location>
</feature>
<organism evidence="2 3">
    <name type="scientific">Acorus calamus</name>
    <name type="common">Sweet flag</name>
    <dbReference type="NCBI Taxonomy" id="4465"/>
    <lineage>
        <taxon>Eukaryota</taxon>
        <taxon>Viridiplantae</taxon>
        <taxon>Streptophyta</taxon>
        <taxon>Embryophyta</taxon>
        <taxon>Tracheophyta</taxon>
        <taxon>Spermatophyta</taxon>
        <taxon>Magnoliopsida</taxon>
        <taxon>Liliopsida</taxon>
        <taxon>Acoraceae</taxon>
        <taxon>Acorus</taxon>
    </lineage>
</organism>
<gene>
    <name evidence="2" type="ORF">QJS10_CPA07g00625</name>
</gene>
<feature type="compositionally biased region" description="Low complexity" evidence="1">
    <location>
        <begin position="207"/>
        <end position="216"/>
    </location>
</feature>
<evidence type="ECO:0000313" key="2">
    <source>
        <dbReference type="EMBL" id="KAK1312238.1"/>
    </source>
</evidence>
<accession>A0AAV9EEU0</accession>
<evidence type="ECO:0008006" key="4">
    <source>
        <dbReference type="Google" id="ProtNLM"/>
    </source>
</evidence>
<dbReference type="AlphaFoldDB" id="A0AAV9EEU0"/>
<feature type="compositionally biased region" description="Basic and acidic residues" evidence="1">
    <location>
        <begin position="219"/>
        <end position="229"/>
    </location>
</feature>
<name>A0AAV9EEU0_ACOCL</name>
<feature type="compositionally biased region" description="Polar residues" evidence="1">
    <location>
        <begin position="452"/>
        <end position="474"/>
    </location>
</feature>
<keyword evidence="3" id="KW-1185">Reference proteome</keyword>